<dbReference type="eggNOG" id="KOG0504">
    <property type="taxonomic scope" value="Eukaryota"/>
</dbReference>
<keyword evidence="2 3" id="KW-0040">ANK repeat</keyword>
<dbReference type="Gene3D" id="1.25.40.20">
    <property type="entry name" value="Ankyrin repeat-containing domain"/>
    <property type="match status" value="2"/>
</dbReference>
<dbReference type="InterPro" id="IPR051165">
    <property type="entry name" value="Multifunctional_ANK_Repeat"/>
</dbReference>
<feature type="repeat" description="ANK" evidence="3">
    <location>
        <begin position="135"/>
        <end position="167"/>
    </location>
</feature>
<dbReference type="PROSITE" id="PS50297">
    <property type="entry name" value="ANK_REP_REGION"/>
    <property type="match status" value="2"/>
</dbReference>
<evidence type="ECO:0000313" key="5">
    <source>
        <dbReference type="Proteomes" id="UP000001542"/>
    </source>
</evidence>
<protein>
    <submittedName>
        <fullName evidence="4">Ankyrin repeat protein, putative</fullName>
    </submittedName>
</protein>
<feature type="repeat" description="ANK" evidence="3">
    <location>
        <begin position="18"/>
        <end position="50"/>
    </location>
</feature>
<dbReference type="AlphaFoldDB" id="A2DIA8"/>
<evidence type="ECO:0000256" key="1">
    <source>
        <dbReference type="ARBA" id="ARBA00022737"/>
    </source>
</evidence>
<dbReference type="EMBL" id="DS113203">
    <property type="protein sequence ID" value="EAY19904.1"/>
    <property type="molecule type" value="Genomic_DNA"/>
</dbReference>
<accession>A2DIA8</accession>
<keyword evidence="5" id="KW-1185">Reference proteome</keyword>
<dbReference type="Pfam" id="PF12796">
    <property type="entry name" value="Ank_2"/>
    <property type="match status" value="2"/>
</dbReference>
<sequence length="247" mass="27605">MEFFINLIICTTKFIIISHETPLTNAVENHNYEIVKILLDHGVDFSVGSNNIAALDIAIKSHDDSLALMIAKKIQVVDIVLLVKVIEMNNIPLAKILIPKCDKIRLDSLVKLAARGNSLEILMLLIENGALSQRKPVEPLIIACRYNYIEIAKVLIQNGVNVNGTKYEKPLIISTQNNFFEISNLLIENGADVNCCLYKNNTPLFNACLNNNVELVKLLIEKGAHREIDHNDPLFEALSPDIVNLIQ</sequence>
<keyword evidence="1" id="KW-0677">Repeat</keyword>
<dbReference type="PANTHER" id="PTHR24123">
    <property type="entry name" value="ANKYRIN REPEAT-CONTAINING"/>
    <property type="match status" value="1"/>
</dbReference>
<dbReference type="VEuPathDB" id="TrichDB:TVAG_130120"/>
<dbReference type="InParanoid" id="A2DIA8"/>
<dbReference type="Proteomes" id="UP000001542">
    <property type="component" value="Unassembled WGS sequence"/>
</dbReference>
<dbReference type="SMART" id="SM00248">
    <property type="entry name" value="ANK"/>
    <property type="match status" value="6"/>
</dbReference>
<reference evidence="4" key="1">
    <citation type="submission" date="2006-10" db="EMBL/GenBank/DDBJ databases">
        <authorList>
            <person name="Amadeo P."/>
            <person name="Zhao Q."/>
            <person name="Wortman J."/>
            <person name="Fraser-Liggett C."/>
            <person name="Carlton J."/>
        </authorList>
    </citation>
    <scope>NUCLEOTIDE SEQUENCE</scope>
    <source>
        <strain evidence="4">G3</strain>
    </source>
</reference>
<dbReference type="SMR" id="A2DIA8"/>
<proteinExistence type="predicted"/>
<dbReference type="VEuPathDB" id="TrichDB:TVAGG3_0711870"/>
<dbReference type="KEGG" id="tva:5465434"/>
<organism evidence="4 5">
    <name type="scientific">Trichomonas vaginalis (strain ATCC PRA-98 / G3)</name>
    <dbReference type="NCBI Taxonomy" id="412133"/>
    <lineage>
        <taxon>Eukaryota</taxon>
        <taxon>Metamonada</taxon>
        <taxon>Parabasalia</taxon>
        <taxon>Trichomonadida</taxon>
        <taxon>Trichomonadidae</taxon>
        <taxon>Trichomonas</taxon>
    </lineage>
</organism>
<feature type="repeat" description="ANK" evidence="3">
    <location>
        <begin position="199"/>
        <end position="231"/>
    </location>
</feature>
<dbReference type="InterPro" id="IPR036770">
    <property type="entry name" value="Ankyrin_rpt-contain_sf"/>
</dbReference>
<dbReference type="OrthoDB" id="4772757at2759"/>
<name>A2DIA8_TRIV3</name>
<dbReference type="RefSeq" id="XP_001580890.1">
    <property type="nucleotide sequence ID" value="XM_001580840.1"/>
</dbReference>
<evidence type="ECO:0000256" key="3">
    <source>
        <dbReference type="PROSITE-ProRule" id="PRU00023"/>
    </source>
</evidence>
<evidence type="ECO:0000313" key="4">
    <source>
        <dbReference type="EMBL" id="EAY19904.1"/>
    </source>
</evidence>
<dbReference type="SUPFAM" id="SSF48403">
    <property type="entry name" value="Ankyrin repeat"/>
    <property type="match status" value="1"/>
</dbReference>
<dbReference type="Pfam" id="PF13606">
    <property type="entry name" value="Ank_3"/>
    <property type="match status" value="1"/>
</dbReference>
<dbReference type="InterPro" id="IPR002110">
    <property type="entry name" value="Ankyrin_rpt"/>
</dbReference>
<dbReference type="PANTHER" id="PTHR24123:SF33">
    <property type="entry name" value="PROTEIN HOS4"/>
    <property type="match status" value="1"/>
</dbReference>
<dbReference type="STRING" id="5722.A2DIA8"/>
<reference evidence="4" key="2">
    <citation type="journal article" date="2007" name="Science">
        <title>Draft genome sequence of the sexually transmitted pathogen Trichomonas vaginalis.</title>
        <authorList>
            <person name="Carlton J.M."/>
            <person name="Hirt R.P."/>
            <person name="Silva J.C."/>
            <person name="Delcher A.L."/>
            <person name="Schatz M."/>
            <person name="Zhao Q."/>
            <person name="Wortman J.R."/>
            <person name="Bidwell S.L."/>
            <person name="Alsmark U.C.M."/>
            <person name="Besteiro S."/>
            <person name="Sicheritz-Ponten T."/>
            <person name="Noel C.J."/>
            <person name="Dacks J.B."/>
            <person name="Foster P.G."/>
            <person name="Simillion C."/>
            <person name="Van de Peer Y."/>
            <person name="Miranda-Saavedra D."/>
            <person name="Barton G.J."/>
            <person name="Westrop G.D."/>
            <person name="Mueller S."/>
            <person name="Dessi D."/>
            <person name="Fiori P.L."/>
            <person name="Ren Q."/>
            <person name="Paulsen I."/>
            <person name="Zhang H."/>
            <person name="Bastida-Corcuera F.D."/>
            <person name="Simoes-Barbosa A."/>
            <person name="Brown M.T."/>
            <person name="Hayes R.D."/>
            <person name="Mukherjee M."/>
            <person name="Okumura C.Y."/>
            <person name="Schneider R."/>
            <person name="Smith A.J."/>
            <person name="Vanacova S."/>
            <person name="Villalvazo M."/>
            <person name="Haas B.J."/>
            <person name="Pertea M."/>
            <person name="Feldblyum T.V."/>
            <person name="Utterback T.R."/>
            <person name="Shu C.L."/>
            <person name="Osoegawa K."/>
            <person name="de Jong P.J."/>
            <person name="Hrdy I."/>
            <person name="Horvathova L."/>
            <person name="Zubacova Z."/>
            <person name="Dolezal P."/>
            <person name="Malik S.B."/>
            <person name="Logsdon J.M. Jr."/>
            <person name="Henze K."/>
            <person name="Gupta A."/>
            <person name="Wang C.C."/>
            <person name="Dunne R.L."/>
            <person name="Upcroft J.A."/>
            <person name="Upcroft P."/>
            <person name="White O."/>
            <person name="Salzberg S.L."/>
            <person name="Tang P."/>
            <person name="Chiu C.-H."/>
            <person name="Lee Y.-S."/>
            <person name="Embley T.M."/>
            <person name="Coombs G.H."/>
            <person name="Mottram J.C."/>
            <person name="Tachezy J."/>
            <person name="Fraser-Liggett C.M."/>
            <person name="Johnson P.J."/>
        </authorList>
    </citation>
    <scope>NUCLEOTIDE SEQUENCE [LARGE SCALE GENOMIC DNA]</scope>
    <source>
        <strain evidence="4">G3</strain>
    </source>
</reference>
<dbReference type="PROSITE" id="PS50088">
    <property type="entry name" value="ANK_REPEAT"/>
    <property type="match status" value="3"/>
</dbReference>
<gene>
    <name evidence="4" type="ORF">TVAG_130120</name>
</gene>
<evidence type="ECO:0000256" key="2">
    <source>
        <dbReference type="ARBA" id="ARBA00023043"/>
    </source>
</evidence>